<reference evidence="4 5" key="1">
    <citation type="submission" date="2020-07" db="EMBL/GenBank/DDBJ databases">
        <title>Novel species isolated from subtropical streams in China.</title>
        <authorList>
            <person name="Lu H."/>
        </authorList>
    </citation>
    <scope>NUCLEOTIDE SEQUENCE [LARGE SCALE GENOMIC DNA]</scope>
    <source>
        <strain evidence="4 5">LX47W</strain>
    </source>
</reference>
<name>A0A7W2IN17_9BURK</name>
<dbReference type="PANTHER" id="PTHR35936">
    <property type="entry name" value="MEMBRANE-BOUND LYTIC MUREIN TRANSGLYCOSYLASE F"/>
    <property type="match status" value="1"/>
</dbReference>
<feature type="signal peptide" evidence="2">
    <location>
        <begin position="1"/>
        <end position="25"/>
    </location>
</feature>
<dbReference type="SUPFAM" id="SSF53850">
    <property type="entry name" value="Periplasmic binding protein-like II"/>
    <property type="match status" value="1"/>
</dbReference>
<evidence type="ECO:0000259" key="3">
    <source>
        <dbReference type="Pfam" id="PF00497"/>
    </source>
</evidence>
<proteinExistence type="predicted"/>
<keyword evidence="1 2" id="KW-0732">Signal</keyword>
<feature type="domain" description="Solute-binding protein family 3/N-terminal" evidence="3">
    <location>
        <begin position="32"/>
        <end position="243"/>
    </location>
</feature>
<evidence type="ECO:0000313" key="4">
    <source>
        <dbReference type="EMBL" id="MBA5690345.1"/>
    </source>
</evidence>
<feature type="chain" id="PRO_5030690978" evidence="2">
    <location>
        <begin position="26"/>
        <end position="250"/>
    </location>
</feature>
<dbReference type="Proteomes" id="UP000573499">
    <property type="component" value="Unassembled WGS sequence"/>
</dbReference>
<dbReference type="PANTHER" id="PTHR35936:SF25">
    <property type="entry name" value="ABC TRANSPORTER SUBSTRATE-BINDING PROTEIN"/>
    <property type="match status" value="1"/>
</dbReference>
<keyword evidence="5" id="KW-1185">Reference proteome</keyword>
<evidence type="ECO:0000256" key="1">
    <source>
        <dbReference type="ARBA" id="ARBA00022729"/>
    </source>
</evidence>
<dbReference type="InterPro" id="IPR001638">
    <property type="entry name" value="Solute-binding_3/MltF_N"/>
</dbReference>
<gene>
    <name evidence="4" type="ORF">H3H39_25195</name>
</gene>
<evidence type="ECO:0000256" key="2">
    <source>
        <dbReference type="SAM" id="SignalP"/>
    </source>
</evidence>
<dbReference type="RefSeq" id="WP_182157145.1">
    <property type="nucleotide sequence ID" value="NZ_JACEZU010000016.1"/>
</dbReference>
<dbReference type="EMBL" id="JACEZU010000016">
    <property type="protein sequence ID" value="MBA5690345.1"/>
    <property type="molecule type" value="Genomic_DNA"/>
</dbReference>
<sequence length="250" mass="27447">MKRRRPWWLWLSSIALLLLPLAARADELVIAINDWCPYSCSAQGAHRGILVDIVNDIFTAAGTKPRFVQLPFTRALSSVRSGQAQAIVGVTHAVAPDLQFPDEPIVTTQFCFFTRPELAWRYGGAGGDAAGIRIGVGSGKKFPADVELFLQDATRVPGGADLIWRMARMLDIGRLDAVLEERRTLPLELVQRGHAALRNAGCIDSNNEYVAFQPGSAYAKTFSEGMRHLRKSGRVAQIFAQYGLGKPDEP</sequence>
<comment type="caution">
    <text evidence="4">The sequence shown here is derived from an EMBL/GenBank/DDBJ whole genome shotgun (WGS) entry which is preliminary data.</text>
</comment>
<evidence type="ECO:0000313" key="5">
    <source>
        <dbReference type="Proteomes" id="UP000573499"/>
    </source>
</evidence>
<dbReference type="Pfam" id="PF00497">
    <property type="entry name" value="SBP_bac_3"/>
    <property type="match status" value="1"/>
</dbReference>
<dbReference type="AlphaFoldDB" id="A0A7W2IN17"/>
<organism evidence="4 5">
    <name type="scientific">Rugamonas apoptosis</name>
    <dbReference type="NCBI Taxonomy" id="2758570"/>
    <lineage>
        <taxon>Bacteria</taxon>
        <taxon>Pseudomonadati</taxon>
        <taxon>Pseudomonadota</taxon>
        <taxon>Betaproteobacteria</taxon>
        <taxon>Burkholderiales</taxon>
        <taxon>Oxalobacteraceae</taxon>
        <taxon>Telluria group</taxon>
        <taxon>Rugamonas</taxon>
    </lineage>
</organism>
<dbReference type="Gene3D" id="3.40.190.10">
    <property type="entry name" value="Periplasmic binding protein-like II"/>
    <property type="match status" value="2"/>
</dbReference>
<protein>
    <submittedName>
        <fullName evidence="4">Transporter substrate-binding domain-containing protein</fullName>
    </submittedName>
</protein>
<accession>A0A7W2IN17</accession>